<evidence type="ECO:0000313" key="1">
    <source>
        <dbReference type="EMBL" id="CAB4660588.1"/>
    </source>
</evidence>
<protein>
    <submittedName>
        <fullName evidence="2">Unannotated protein</fullName>
    </submittedName>
</protein>
<dbReference type="EMBL" id="CAEZWJ010000047">
    <property type="protein sequence ID" value="CAB4660588.1"/>
    <property type="molecule type" value="Genomic_DNA"/>
</dbReference>
<reference evidence="2" key="1">
    <citation type="submission" date="2020-05" db="EMBL/GenBank/DDBJ databases">
        <authorList>
            <person name="Chiriac C."/>
            <person name="Salcher M."/>
            <person name="Ghai R."/>
            <person name="Kavagutti S V."/>
        </authorList>
    </citation>
    <scope>NUCLEOTIDE SEQUENCE</scope>
</reference>
<gene>
    <name evidence="1" type="ORF">UFOPK2214_01210</name>
    <name evidence="2" type="ORF">UFOPK2295_01223</name>
</gene>
<dbReference type="EMBL" id="CAEZWV010000027">
    <property type="protein sequence ID" value="CAB4677772.1"/>
    <property type="molecule type" value="Genomic_DNA"/>
</dbReference>
<name>A0A6J6MVD0_9ZZZZ</name>
<proteinExistence type="predicted"/>
<dbReference type="AlphaFoldDB" id="A0A6J6MVD0"/>
<sequence length="142" mass="15372">MAVEEEPPLNPLVDSMLVVLESELSVLATRAEVHQIQRVLEPVAVAVAALVQLGKQATVRLEVTVVLVVRVTSRDQHSSTVAVAVAVDPPRELANTVGEMAHREPLETMVSITPAEVQVHQQQEAACLKEVMASSLFATRHQ</sequence>
<evidence type="ECO:0000313" key="2">
    <source>
        <dbReference type="EMBL" id="CAB4677772.1"/>
    </source>
</evidence>
<accession>A0A6J6MVD0</accession>
<organism evidence="2">
    <name type="scientific">freshwater metagenome</name>
    <dbReference type="NCBI Taxonomy" id="449393"/>
    <lineage>
        <taxon>unclassified sequences</taxon>
        <taxon>metagenomes</taxon>
        <taxon>ecological metagenomes</taxon>
    </lineage>
</organism>